<name>A0AAD7N4E7_9AGAR</name>
<dbReference type="EMBL" id="JARJLG010000110">
    <property type="protein sequence ID" value="KAJ7743954.1"/>
    <property type="molecule type" value="Genomic_DNA"/>
</dbReference>
<dbReference type="SUPFAM" id="SSF52047">
    <property type="entry name" value="RNI-like"/>
    <property type="match status" value="1"/>
</dbReference>
<dbReference type="InterPro" id="IPR032675">
    <property type="entry name" value="LRR_dom_sf"/>
</dbReference>
<accession>A0AAD7N4E7</accession>
<gene>
    <name evidence="1" type="ORF">DFH07DRAFT_890660</name>
</gene>
<keyword evidence="2" id="KW-1185">Reference proteome</keyword>
<sequence length="427" mass="48070">MTSALSVLDIPPEITSTIFLHSVQSLESYGPEDTLPRLSPYEPPLLFGTICRQWRSVALSTPELWDSIQVDCPYLIEDVVPAVERWLLRSGSLPLSIGIRYQVHPDTSSDDLLRLLRRHSAQLQNLTLTIPAYDLYRFPEIVGPLPSLKKLVVTCLTLRAYGAQRLSAFGFAPELRDIRFTTSFSPSSMALPWEQLTTFRADTLRSSQALHVLSLSSALVNCRFDLYEDTKPLTPLPLHLHLKSFILRGTVTSTDLLAQLTTPALTHLEVQGVDLDLWCAFLARSGCTLKHLSIETTGWTSAMFIQGLNSLSSLTELEVWRPGPSVYHLIRLLNTLPRFLPHLRVFDEDPGFRDYPPLRDAADLGQSLIEMLEKRWHSNGNARLERFSLYETDQLVGSPDLLRRLQALVENGMKVHISGSESWDATV</sequence>
<proteinExistence type="predicted"/>
<reference evidence="1" key="1">
    <citation type="submission" date="2023-03" db="EMBL/GenBank/DDBJ databases">
        <title>Massive genome expansion in bonnet fungi (Mycena s.s.) driven by repeated elements and novel gene families across ecological guilds.</title>
        <authorList>
            <consortium name="Lawrence Berkeley National Laboratory"/>
            <person name="Harder C.B."/>
            <person name="Miyauchi S."/>
            <person name="Viragh M."/>
            <person name="Kuo A."/>
            <person name="Thoen E."/>
            <person name="Andreopoulos B."/>
            <person name="Lu D."/>
            <person name="Skrede I."/>
            <person name="Drula E."/>
            <person name="Henrissat B."/>
            <person name="Morin E."/>
            <person name="Kohler A."/>
            <person name="Barry K."/>
            <person name="LaButti K."/>
            <person name="Morin E."/>
            <person name="Salamov A."/>
            <person name="Lipzen A."/>
            <person name="Mereny Z."/>
            <person name="Hegedus B."/>
            <person name="Baldrian P."/>
            <person name="Stursova M."/>
            <person name="Weitz H."/>
            <person name="Taylor A."/>
            <person name="Grigoriev I.V."/>
            <person name="Nagy L.G."/>
            <person name="Martin F."/>
            <person name="Kauserud H."/>
        </authorList>
    </citation>
    <scope>NUCLEOTIDE SEQUENCE</scope>
    <source>
        <strain evidence="1">CBHHK188m</strain>
    </source>
</reference>
<evidence type="ECO:0000313" key="1">
    <source>
        <dbReference type="EMBL" id="KAJ7743954.1"/>
    </source>
</evidence>
<evidence type="ECO:0008006" key="3">
    <source>
        <dbReference type="Google" id="ProtNLM"/>
    </source>
</evidence>
<organism evidence="1 2">
    <name type="scientific">Mycena maculata</name>
    <dbReference type="NCBI Taxonomy" id="230809"/>
    <lineage>
        <taxon>Eukaryota</taxon>
        <taxon>Fungi</taxon>
        <taxon>Dikarya</taxon>
        <taxon>Basidiomycota</taxon>
        <taxon>Agaricomycotina</taxon>
        <taxon>Agaricomycetes</taxon>
        <taxon>Agaricomycetidae</taxon>
        <taxon>Agaricales</taxon>
        <taxon>Marasmiineae</taxon>
        <taxon>Mycenaceae</taxon>
        <taxon>Mycena</taxon>
    </lineage>
</organism>
<dbReference type="Proteomes" id="UP001215280">
    <property type="component" value="Unassembled WGS sequence"/>
</dbReference>
<evidence type="ECO:0000313" key="2">
    <source>
        <dbReference type="Proteomes" id="UP001215280"/>
    </source>
</evidence>
<dbReference type="AlphaFoldDB" id="A0AAD7N4E7"/>
<protein>
    <recommendedName>
        <fullName evidence="3">F-box domain-containing protein</fullName>
    </recommendedName>
</protein>
<dbReference type="Gene3D" id="3.80.10.10">
    <property type="entry name" value="Ribonuclease Inhibitor"/>
    <property type="match status" value="1"/>
</dbReference>
<comment type="caution">
    <text evidence="1">The sequence shown here is derived from an EMBL/GenBank/DDBJ whole genome shotgun (WGS) entry which is preliminary data.</text>
</comment>